<evidence type="ECO:0000313" key="2">
    <source>
        <dbReference type="Proteomes" id="UP001229421"/>
    </source>
</evidence>
<keyword evidence="2" id="KW-1185">Reference proteome</keyword>
<gene>
    <name evidence="1" type="ORF">QVD17_37926</name>
</gene>
<reference evidence="1" key="1">
    <citation type="journal article" date="2023" name="bioRxiv">
        <title>Improved chromosome-level genome assembly for marigold (Tagetes erecta).</title>
        <authorList>
            <person name="Jiang F."/>
            <person name="Yuan L."/>
            <person name="Wang S."/>
            <person name="Wang H."/>
            <person name="Xu D."/>
            <person name="Wang A."/>
            <person name="Fan W."/>
        </authorList>
    </citation>
    <scope>NUCLEOTIDE SEQUENCE</scope>
    <source>
        <strain evidence="1">WSJ</strain>
        <tissue evidence="1">Leaf</tissue>
    </source>
</reference>
<accession>A0AAD8NKH0</accession>
<dbReference type="EMBL" id="JAUHHV010000010">
    <property type="protein sequence ID" value="KAK1411378.1"/>
    <property type="molecule type" value="Genomic_DNA"/>
</dbReference>
<dbReference type="Proteomes" id="UP001229421">
    <property type="component" value="Unassembled WGS sequence"/>
</dbReference>
<protein>
    <submittedName>
        <fullName evidence="1">Uncharacterized protein</fullName>
    </submittedName>
</protein>
<name>A0AAD8NKH0_TARER</name>
<dbReference type="AlphaFoldDB" id="A0AAD8NKH0"/>
<sequence length="105" mass="11643">MSNKPEIWRAKASWNLSSSLLLALRLCVGVADLLCCRLLVISLRRTQLSPKAVEMRISATQLNCYHSPSPIDLHLTSTNRSPATLDFTLRLPLSVACFSSRLESS</sequence>
<comment type="caution">
    <text evidence="1">The sequence shown here is derived from an EMBL/GenBank/DDBJ whole genome shotgun (WGS) entry which is preliminary data.</text>
</comment>
<proteinExistence type="predicted"/>
<evidence type="ECO:0000313" key="1">
    <source>
        <dbReference type="EMBL" id="KAK1411378.1"/>
    </source>
</evidence>
<organism evidence="1 2">
    <name type="scientific">Tagetes erecta</name>
    <name type="common">African marigold</name>
    <dbReference type="NCBI Taxonomy" id="13708"/>
    <lineage>
        <taxon>Eukaryota</taxon>
        <taxon>Viridiplantae</taxon>
        <taxon>Streptophyta</taxon>
        <taxon>Embryophyta</taxon>
        <taxon>Tracheophyta</taxon>
        <taxon>Spermatophyta</taxon>
        <taxon>Magnoliopsida</taxon>
        <taxon>eudicotyledons</taxon>
        <taxon>Gunneridae</taxon>
        <taxon>Pentapetalae</taxon>
        <taxon>asterids</taxon>
        <taxon>campanulids</taxon>
        <taxon>Asterales</taxon>
        <taxon>Asteraceae</taxon>
        <taxon>Asteroideae</taxon>
        <taxon>Heliantheae alliance</taxon>
        <taxon>Tageteae</taxon>
        <taxon>Tagetes</taxon>
    </lineage>
</organism>